<dbReference type="PANTHER" id="PTHR31623:SF17">
    <property type="entry name" value="F21J9.9"/>
    <property type="match status" value="1"/>
</dbReference>
<dbReference type="Pfam" id="PF02458">
    <property type="entry name" value="Transferase"/>
    <property type="match status" value="1"/>
</dbReference>
<dbReference type="EMBL" id="JAEACU010000005">
    <property type="protein sequence ID" value="KAH7529056.1"/>
    <property type="molecule type" value="Genomic_DNA"/>
</dbReference>
<accession>A0A978VFB7</accession>
<dbReference type="OrthoDB" id="671439at2759"/>
<keyword evidence="3" id="KW-0012">Acyltransferase</keyword>
<evidence type="ECO:0008006" key="6">
    <source>
        <dbReference type="Google" id="ProtNLM"/>
    </source>
</evidence>
<protein>
    <recommendedName>
        <fullName evidence="6">BAHD acyltransferase BIA1-like</fullName>
    </recommendedName>
</protein>
<dbReference type="AlphaFoldDB" id="A0A978VFB7"/>
<name>A0A978VFB7_ZIZJJ</name>
<comment type="caution">
    <text evidence="4">The sequence shown here is derived from an EMBL/GenBank/DDBJ whole genome shotgun (WGS) entry which is preliminary data.</text>
</comment>
<comment type="similarity">
    <text evidence="1">Belongs to the plant acyltransferase family.</text>
</comment>
<organism evidence="4 5">
    <name type="scientific">Ziziphus jujuba var. spinosa</name>
    <dbReference type="NCBI Taxonomy" id="714518"/>
    <lineage>
        <taxon>Eukaryota</taxon>
        <taxon>Viridiplantae</taxon>
        <taxon>Streptophyta</taxon>
        <taxon>Embryophyta</taxon>
        <taxon>Tracheophyta</taxon>
        <taxon>Spermatophyta</taxon>
        <taxon>Magnoliopsida</taxon>
        <taxon>eudicotyledons</taxon>
        <taxon>Gunneridae</taxon>
        <taxon>Pentapetalae</taxon>
        <taxon>rosids</taxon>
        <taxon>fabids</taxon>
        <taxon>Rosales</taxon>
        <taxon>Rhamnaceae</taxon>
        <taxon>Paliureae</taxon>
        <taxon>Ziziphus</taxon>
    </lineage>
</organism>
<dbReference type="GO" id="GO:0016746">
    <property type="term" value="F:acyltransferase activity"/>
    <property type="evidence" value="ECO:0007669"/>
    <property type="project" value="UniProtKB-KW"/>
</dbReference>
<evidence type="ECO:0000256" key="3">
    <source>
        <dbReference type="ARBA" id="ARBA00023315"/>
    </source>
</evidence>
<dbReference type="InterPro" id="IPR023213">
    <property type="entry name" value="CAT-like_dom_sf"/>
</dbReference>
<proteinExistence type="inferred from homology"/>
<gene>
    <name evidence="4" type="ORF">FEM48_Zijuj05G0143700</name>
</gene>
<evidence type="ECO:0000313" key="4">
    <source>
        <dbReference type="EMBL" id="KAH7529056.1"/>
    </source>
</evidence>
<reference evidence="4" key="1">
    <citation type="journal article" date="2021" name="Front. Plant Sci.">
        <title>Chromosome-Scale Genome Assembly for Chinese Sour Jujube and Insights Into Its Genome Evolution and Domestication Signature.</title>
        <authorList>
            <person name="Shen L.-Y."/>
            <person name="Luo H."/>
            <person name="Wang X.-L."/>
            <person name="Wang X.-M."/>
            <person name="Qiu X.-J."/>
            <person name="Liu H."/>
            <person name="Zhou S.-S."/>
            <person name="Jia K.-H."/>
            <person name="Nie S."/>
            <person name="Bao Y.-T."/>
            <person name="Zhang R.-G."/>
            <person name="Yun Q.-Z."/>
            <person name="Chai Y.-H."/>
            <person name="Lu J.-Y."/>
            <person name="Li Y."/>
            <person name="Zhao S.-W."/>
            <person name="Mao J.-F."/>
            <person name="Jia S.-G."/>
            <person name="Mao Y.-M."/>
        </authorList>
    </citation>
    <scope>NUCLEOTIDE SEQUENCE</scope>
    <source>
        <strain evidence="4">AT0</strain>
        <tissue evidence="4">Leaf</tissue>
    </source>
</reference>
<evidence type="ECO:0000313" key="5">
    <source>
        <dbReference type="Proteomes" id="UP000813462"/>
    </source>
</evidence>
<evidence type="ECO:0000256" key="1">
    <source>
        <dbReference type="ARBA" id="ARBA00009861"/>
    </source>
</evidence>
<sequence length="462" mass="52128">MAEEVKIEIISRETIKPSSPTPDHLKHYKLSLLDQLVRQSVYMSMVFFYPKIKDFPTNQTLLQRLKNSLSKTLTRFYPLAGRIKGNISIDCEDDGVHFIEARIHGFLSTFLQNLDKYSKLPEPFLPPKIELLKPISLPLLVVQVSSFDCGGLAVALYMSHKFGDGATLSRFIKDWTSLSHGQSQTLLPPLDFKVSSRFPPSVFAVELPADKSERAAVTADKCVTRRYMFEASKIANLRAKAAGINGSQLQGKQPTRTEAITALIWRCAMIASRLNKGFSMHSVMHQLVNFRERVEPPFSKNSIGNFVQYFSIQLEAGMVELPDLVCKFRRGIEEFGKKEAKRLGGDDWMEEIFQSWKERKDISIREDTNLYTCTSLCGFGFSETDFGWGKPIWLSLDSGSFLNNFLLLTSTRDGDGVEACVTLREEDMVLFELDPELLSFAYPSNPSSSLMSKIGGNHLSRL</sequence>
<dbReference type="Gene3D" id="3.30.559.10">
    <property type="entry name" value="Chloramphenicol acetyltransferase-like domain"/>
    <property type="match status" value="2"/>
</dbReference>
<keyword evidence="2" id="KW-0808">Transferase</keyword>
<dbReference type="Proteomes" id="UP000813462">
    <property type="component" value="Unassembled WGS sequence"/>
</dbReference>
<dbReference type="PANTHER" id="PTHR31623">
    <property type="entry name" value="F21J9.9"/>
    <property type="match status" value="1"/>
</dbReference>
<evidence type="ECO:0000256" key="2">
    <source>
        <dbReference type="ARBA" id="ARBA00022679"/>
    </source>
</evidence>